<dbReference type="GO" id="GO:0032259">
    <property type="term" value="P:methylation"/>
    <property type="evidence" value="ECO:0007669"/>
    <property type="project" value="UniProtKB-KW"/>
</dbReference>
<keyword evidence="1" id="KW-0489">Methyltransferase</keyword>
<reference evidence="1" key="1">
    <citation type="journal article" date="2020" name="mSystems">
        <title>Genome- and Community-Level Interaction Insights into Carbon Utilization and Element Cycling Functions of Hydrothermarchaeota in Hydrothermal Sediment.</title>
        <authorList>
            <person name="Zhou Z."/>
            <person name="Liu Y."/>
            <person name="Xu W."/>
            <person name="Pan J."/>
            <person name="Luo Z.H."/>
            <person name="Li M."/>
        </authorList>
    </citation>
    <scope>NUCLEOTIDE SEQUENCE [LARGE SCALE GENOMIC DNA]</scope>
    <source>
        <strain evidence="1">HyVt-493</strain>
    </source>
</reference>
<name>A0A7V2T1I1_LEUMU</name>
<dbReference type="AlphaFoldDB" id="A0A7V2T1I1"/>
<organism evidence="1">
    <name type="scientific">Leucothrix mucor</name>
    <dbReference type="NCBI Taxonomy" id="45248"/>
    <lineage>
        <taxon>Bacteria</taxon>
        <taxon>Pseudomonadati</taxon>
        <taxon>Pseudomonadota</taxon>
        <taxon>Gammaproteobacteria</taxon>
        <taxon>Thiotrichales</taxon>
        <taxon>Thiotrichaceae</taxon>
        <taxon>Leucothrix</taxon>
    </lineage>
</organism>
<dbReference type="GO" id="GO:0008168">
    <property type="term" value="F:methyltransferase activity"/>
    <property type="evidence" value="ECO:0007669"/>
    <property type="project" value="UniProtKB-KW"/>
</dbReference>
<dbReference type="InterPro" id="IPR029063">
    <property type="entry name" value="SAM-dependent_MTases_sf"/>
</dbReference>
<dbReference type="Proteomes" id="UP000885750">
    <property type="component" value="Unassembled WGS sequence"/>
</dbReference>
<protein>
    <submittedName>
        <fullName evidence="1">Methyltransferase domain-containing protein</fullName>
    </submittedName>
</protein>
<dbReference type="Gene3D" id="3.40.50.150">
    <property type="entry name" value="Vaccinia Virus protein VP39"/>
    <property type="match status" value="1"/>
</dbReference>
<keyword evidence="1" id="KW-0808">Transferase</keyword>
<accession>A0A7V2T1I1</accession>
<sequence length="326" mass="37163">MQTQCSPSISLKRNKINKNISLLLKAVKRFTSIKIESDSIITSNRLIAASYDMCACIEALKNDLSHSEILAFIKPARDLQRDSPFVQRLQDWPRGYAGDFETINYMMKSENKAKKNTIAYYTEQYALSCSATQQHRNKIATQSANILNTCFQDNQEKNILSLACGSNVDLQNIAPIIADKSVHFTLFDMDKEALKYSQSKLVSIENKCTYIHGNVFKIKNQLPAIKYDLISIGGLFDYLSDKAIIMLLKHLFAEKLKTGGTLFFTNIAKNNPFDIWMRYFASWELIERSDTALFRLLKKSGITPEQVCIKKEGTNLSYMVKVIKEE</sequence>
<dbReference type="EMBL" id="DRMS01000107">
    <property type="protein sequence ID" value="HFC91689.1"/>
    <property type="molecule type" value="Genomic_DNA"/>
</dbReference>
<comment type="caution">
    <text evidence="1">The sequence shown here is derived from an EMBL/GenBank/DDBJ whole genome shotgun (WGS) entry which is preliminary data.</text>
</comment>
<proteinExistence type="predicted"/>
<gene>
    <name evidence="1" type="ORF">ENJ51_02630</name>
</gene>
<evidence type="ECO:0000313" key="1">
    <source>
        <dbReference type="EMBL" id="HFC91689.1"/>
    </source>
</evidence>
<dbReference type="SUPFAM" id="SSF53335">
    <property type="entry name" value="S-adenosyl-L-methionine-dependent methyltransferases"/>
    <property type="match status" value="1"/>
</dbReference>